<protein>
    <submittedName>
        <fullName evidence="1">Uncharacterized protein</fullName>
    </submittedName>
</protein>
<dbReference type="Proteomes" id="UP000238375">
    <property type="component" value="Unassembled WGS sequence"/>
</dbReference>
<sequence length="148" mass="16273">MTLEVTTASETAPLEVLDVQVSSRRSTSTGPLSLSIGLLYRTGRANRSFSVPTLSWFDASRLQDFSQQLAVAQYPESCSIDLPDAGLRLTGSVRRLAGRWTTGRTVKIEPLPGAAVAFAPFLVHASHTDIANYSRKLYNRLWEVFTRG</sequence>
<gene>
    <name evidence="1" type="ORF">CLV58_13439</name>
</gene>
<dbReference type="EMBL" id="PVTE01000034">
    <property type="protein sequence ID" value="PRY27360.1"/>
    <property type="molecule type" value="Genomic_DNA"/>
</dbReference>
<reference evidence="1 2" key="1">
    <citation type="submission" date="2018-03" db="EMBL/GenBank/DDBJ databases">
        <title>Genomic Encyclopedia of Archaeal and Bacterial Type Strains, Phase II (KMG-II): from individual species to whole genera.</title>
        <authorList>
            <person name="Goeker M."/>
        </authorList>
    </citation>
    <scope>NUCLEOTIDE SEQUENCE [LARGE SCALE GENOMIC DNA]</scope>
    <source>
        <strain evidence="1 2">DSM 28354</strain>
    </source>
</reference>
<name>A0A2T0S1T0_9BACT</name>
<organism evidence="1 2">
    <name type="scientific">Spirosoma oryzae</name>
    <dbReference type="NCBI Taxonomy" id="1469603"/>
    <lineage>
        <taxon>Bacteria</taxon>
        <taxon>Pseudomonadati</taxon>
        <taxon>Bacteroidota</taxon>
        <taxon>Cytophagia</taxon>
        <taxon>Cytophagales</taxon>
        <taxon>Cytophagaceae</taxon>
        <taxon>Spirosoma</taxon>
    </lineage>
</organism>
<dbReference type="AlphaFoldDB" id="A0A2T0S1T0"/>
<comment type="caution">
    <text evidence="1">The sequence shown here is derived from an EMBL/GenBank/DDBJ whole genome shotgun (WGS) entry which is preliminary data.</text>
</comment>
<evidence type="ECO:0000313" key="2">
    <source>
        <dbReference type="Proteomes" id="UP000238375"/>
    </source>
</evidence>
<accession>A0A2T0S1T0</accession>
<keyword evidence="2" id="KW-1185">Reference proteome</keyword>
<proteinExistence type="predicted"/>
<evidence type="ECO:0000313" key="1">
    <source>
        <dbReference type="EMBL" id="PRY27360.1"/>
    </source>
</evidence>
<dbReference type="RefSeq" id="WP_106140582.1">
    <property type="nucleotide sequence ID" value="NZ_PVTE01000034.1"/>
</dbReference>
<dbReference type="OrthoDB" id="953347at2"/>